<comment type="caution">
    <text evidence="8">The sequence shown here is derived from an EMBL/GenBank/DDBJ whole genome shotgun (WGS) entry which is preliminary data.</text>
</comment>
<name>A0A0V0RJJ3_9BILA</name>
<dbReference type="Proteomes" id="UP000054630">
    <property type="component" value="Unassembled WGS sequence"/>
</dbReference>
<dbReference type="OrthoDB" id="361383at2759"/>
<dbReference type="GO" id="GO:0005762">
    <property type="term" value="C:mitochondrial large ribosomal subunit"/>
    <property type="evidence" value="ECO:0007669"/>
    <property type="project" value="TreeGrafter"/>
</dbReference>
<evidence type="ECO:0000259" key="7">
    <source>
        <dbReference type="Pfam" id="PF00828"/>
    </source>
</evidence>
<feature type="domain" description="Large ribosomal subunit protein uL15/eL18" evidence="7">
    <location>
        <begin position="96"/>
        <end position="175"/>
    </location>
</feature>
<dbReference type="InterPro" id="IPR021131">
    <property type="entry name" value="Ribosomal_uL15/eL18"/>
</dbReference>
<proteinExistence type="inferred from homology"/>
<dbReference type="STRING" id="6336.A0A0V0RJJ3"/>
<evidence type="ECO:0000256" key="3">
    <source>
        <dbReference type="ARBA" id="ARBA00023274"/>
    </source>
</evidence>
<dbReference type="PANTHER" id="PTHR12934">
    <property type="entry name" value="50S RIBOSOMAL PROTEIN L15"/>
    <property type="match status" value="1"/>
</dbReference>
<evidence type="ECO:0000256" key="2">
    <source>
        <dbReference type="ARBA" id="ARBA00022980"/>
    </source>
</evidence>
<dbReference type="GO" id="GO:0006412">
    <property type="term" value="P:translation"/>
    <property type="evidence" value="ECO:0007669"/>
    <property type="project" value="InterPro"/>
</dbReference>
<dbReference type="AlphaFoldDB" id="A0A0V0RJJ3"/>
<keyword evidence="9" id="KW-1185">Reference proteome</keyword>
<dbReference type="InterPro" id="IPR036227">
    <property type="entry name" value="Ribosomal_uL15/eL18_sf"/>
</dbReference>
<evidence type="ECO:0000256" key="6">
    <source>
        <dbReference type="SAM" id="MobiDB-lite"/>
    </source>
</evidence>
<feature type="region of interest" description="Disordered" evidence="6">
    <location>
        <begin position="29"/>
        <end position="57"/>
    </location>
</feature>
<dbReference type="InterPro" id="IPR005749">
    <property type="entry name" value="Ribosomal_uL15_bac-type"/>
</dbReference>
<keyword evidence="2 8" id="KW-0689">Ribosomal protein</keyword>
<evidence type="ECO:0000256" key="4">
    <source>
        <dbReference type="ARBA" id="ARBA00035299"/>
    </source>
</evidence>
<feature type="compositionally biased region" description="Basic residues" evidence="6">
    <location>
        <begin position="38"/>
        <end position="48"/>
    </location>
</feature>
<evidence type="ECO:0000256" key="5">
    <source>
        <dbReference type="ARBA" id="ARBA00035423"/>
    </source>
</evidence>
<comment type="similarity">
    <text evidence="1">Belongs to the universal ribosomal protein uL15 family.</text>
</comment>
<gene>
    <name evidence="8" type="primary">mrpl15</name>
    <name evidence="8" type="ORF">T07_10497</name>
</gene>
<dbReference type="GO" id="GO:0003735">
    <property type="term" value="F:structural constituent of ribosome"/>
    <property type="evidence" value="ECO:0007669"/>
    <property type="project" value="InterPro"/>
</dbReference>
<protein>
    <recommendedName>
        <fullName evidence="4">Large ribosomal subunit protein uL15m</fullName>
    </recommendedName>
    <alternativeName>
        <fullName evidence="5">39S ribosomal protein L15, mitochondrial</fullName>
    </alternativeName>
</protein>
<organism evidence="8 9">
    <name type="scientific">Trichinella nelsoni</name>
    <dbReference type="NCBI Taxonomy" id="6336"/>
    <lineage>
        <taxon>Eukaryota</taxon>
        <taxon>Metazoa</taxon>
        <taxon>Ecdysozoa</taxon>
        <taxon>Nematoda</taxon>
        <taxon>Enoplea</taxon>
        <taxon>Dorylaimia</taxon>
        <taxon>Trichinellida</taxon>
        <taxon>Trichinellidae</taxon>
        <taxon>Trichinella</taxon>
    </lineage>
</organism>
<sequence length="295" mass="33804">MSKQFNAISASEKAIKLLQSSTRINLSNIRDNPGARTQGRRVLSKHNKAGQSHKELQSAAKPPLGWIYGDFYRPWHRIWSGEPYNKDIHLRREYPPLSLLELQRLIDLGWIDTSLPVDLTTLCNTRLYRCDPSLRQFGVNLTEEGADNFKARVNIEVQWTNEVAIAAVERNGGIITMAYFDPLSLEALTDPIRFFQQGVPIPKRAYPPLGLMKQYMDPKNRGYLADPEKIKEARIETMQKYGFTLETDVEMDSEFAIQKTPLQIFYGLHPGWVISLTDESVLKPKDCDLVHYYSS</sequence>
<evidence type="ECO:0000313" key="9">
    <source>
        <dbReference type="Proteomes" id="UP000054630"/>
    </source>
</evidence>
<evidence type="ECO:0000313" key="8">
    <source>
        <dbReference type="EMBL" id="KRX14668.1"/>
    </source>
</evidence>
<evidence type="ECO:0000256" key="1">
    <source>
        <dbReference type="ARBA" id="ARBA00007320"/>
    </source>
</evidence>
<keyword evidence="3" id="KW-0687">Ribonucleoprotein</keyword>
<dbReference type="Pfam" id="PF00828">
    <property type="entry name" value="Ribosomal_L27A"/>
    <property type="match status" value="1"/>
</dbReference>
<dbReference type="EMBL" id="JYDL01000153">
    <property type="protein sequence ID" value="KRX14668.1"/>
    <property type="molecule type" value="Genomic_DNA"/>
</dbReference>
<reference evidence="8 9" key="1">
    <citation type="submission" date="2015-01" db="EMBL/GenBank/DDBJ databases">
        <title>Evolution of Trichinella species and genotypes.</title>
        <authorList>
            <person name="Korhonen P.K."/>
            <person name="Edoardo P."/>
            <person name="Giuseppe L.R."/>
            <person name="Gasser R.B."/>
        </authorList>
    </citation>
    <scope>NUCLEOTIDE SEQUENCE [LARGE SCALE GENOMIC DNA]</scope>
    <source>
        <strain evidence="8">ISS37</strain>
    </source>
</reference>
<dbReference type="SUPFAM" id="SSF52080">
    <property type="entry name" value="Ribosomal proteins L15p and L18e"/>
    <property type="match status" value="1"/>
</dbReference>
<dbReference type="PANTHER" id="PTHR12934:SF11">
    <property type="entry name" value="LARGE RIBOSOMAL SUBUNIT PROTEIN UL15M"/>
    <property type="match status" value="1"/>
</dbReference>
<accession>A0A0V0RJJ3</accession>